<name>A0A8S5LSE4_9CAUD</name>
<organism evidence="2">
    <name type="scientific">Siphoviridae sp. ctMAv2</name>
    <dbReference type="NCBI Taxonomy" id="2826258"/>
    <lineage>
        <taxon>Viruses</taxon>
        <taxon>Duplodnaviria</taxon>
        <taxon>Heunggongvirae</taxon>
        <taxon>Uroviricota</taxon>
        <taxon>Caudoviricetes</taxon>
    </lineage>
</organism>
<sequence length="279" mass="32613">MVNLNRCFTMMKEECVVKFLWVIQYSNGKHYNWVALAQAIEKLDSRYIIKRKEELSTIDINEADFPIVIGGDDFLLEAKKNIKLINGIFESTCFFRVDTYMSIWKDDYLNFHTAMVTRKKLDTIISEKQEFFVRPLLDIKCFDGQVMDKIKVDEILDICRSCSKYGKKCLCVSPVQEIEKEWRSVIVNNEVVSICRYLKNSKRDVSETDVPEKLVEFCKKECSGVKAPVAWVMDVAKVKNRYYVLECNIFNASNFYDCNRENIVKSLENVIRKGNKNCL</sequence>
<protein>
    <submittedName>
        <fullName evidence="2">ATP-grasp domain protein</fullName>
    </submittedName>
</protein>
<accession>A0A8S5LSE4</accession>
<dbReference type="EMBL" id="BK014727">
    <property type="protein sequence ID" value="DAD72953.1"/>
    <property type="molecule type" value="Genomic_DNA"/>
</dbReference>
<evidence type="ECO:0000259" key="1">
    <source>
        <dbReference type="Pfam" id="PF18299"/>
    </source>
</evidence>
<feature type="domain" description="ATP-grasp" evidence="1">
    <location>
        <begin position="116"/>
        <end position="264"/>
    </location>
</feature>
<proteinExistence type="predicted"/>
<dbReference type="Pfam" id="PF18299">
    <property type="entry name" value="R2K_2"/>
    <property type="match status" value="1"/>
</dbReference>
<reference evidence="2" key="1">
    <citation type="journal article" date="2021" name="Proc. Natl. Acad. Sci. U.S.A.">
        <title>A Catalog of Tens of Thousands of Viruses from Human Metagenomes Reveals Hidden Associations with Chronic Diseases.</title>
        <authorList>
            <person name="Tisza M.J."/>
            <person name="Buck C.B."/>
        </authorList>
    </citation>
    <scope>NUCLEOTIDE SEQUENCE</scope>
    <source>
        <strain evidence="2">CtMAv2</strain>
    </source>
</reference>
<dbReference type="InterPro" id="IPR041261">
    <property type="entry name" value="R2K_2"/>
</dbReference>
<evidence type="ECO:0000313" key="2">
    <source>
        <dbReference type="EMBL" id="DAD72953.1"/>
    </source>
</evidence>